<feature type="region of interest" description="Disordered" evidence="3">
    <location>
        <begin position="712"/>
        <end position="777"/>
    </location>
</feature>
<comment type="caution">
    <text evidence="5">The sequence shown here is derived from an EMBL/GenBank/DDBJ whole genome shotgun (WGS) entry which is preliminary data.</text>
</comment>
<dbReference type="Pfam" id="PF00250">
    <property type="entry name" value="Forkhead"/>
    <property type="match status" value="1"/>
</dbReference>
<feature type="region of interest" description="Disordered" evidence="3">
    <location>
        <begin position="53"/>
        <end position="149"/>
    </location>
</feature>
<dbReference type="Proteomes" id="UP000719766">
    <property type="component" value="Unassembled WGS sequence"/>
</dbReference>
<evidence type="ECO:0000256" key="1">
    <source>
        <dbReference type="ARBA" id="ARBA00023125"/>
    </source>
</evidence>
<protein>
    <recommendedName>
        <fullName evidence="4">Fork-head domain-containing protein</fullName>
    </recommendedName>
</protein>
<feature type="compositionally biased region" description="Basic and acidic residues" evidence="3">
    <location>
        <begin position="108"/>
        <end position="119"/>
    </location>
</feature>
<dbReference type="AlphaFoldDB" id="A0A9P7ACK4"/>
<feature type="DNA-binding region" description="Fork-head" evidence="2">
    <location>
        <begin position="313"/>
        <end position="402"/>
    </location>
</feature>
<evidence type="ECO:0000313" key="5">
    <source>
        <dbReference type="EMBL" id="KAG1785576.1"/>
    </source>
</evidence>
<dbReference type="PRINTS" id="PR00053">
    <property type="entry name" value="FORKHEAD"/>
</dbReference>
<dbReference type="GeneID" id="64598251"/>
<dbReference type="GO" id="GO:0000981">
    <property type="term" value="F:DNA-binding transcription factor activity, RNA polymerase II-specific"/>
    <property type="evidence" value="ECO:0007669"/>
    <property type="project" value="TreeGrafter"/>
</dbReference>
<dbReference type="SUPFAM" id="SSF46785">
    <property type="entry name" value="Winged helix' DNA-binding domain"/>
    <property type="match status" value="1"/>
</dbReference>
<dbReference type="Gene3D" id="1.10.10.10">
    <property type="entry name" value="Winged helix-like DNA-binding domain superfamily/Winged helix DNA-binding domain"/>
    <property type="match status" value="1"/>
</dbReference>
<evidence type="ECO:0000256" key="2">
    <source>
        <dbReference type="PROSITE-ProRule" id="PRU00089"/>
    </source>
</evidence>
<evidence type="ECO:0000313" key="6">
    <source>
        <dbReference type="Proteomes" id="UP000719766"/>
    </source>
</evidence>
<feature type="compositionally biased region" description="Basic residues" evidence="3">
    <location>
        <begin position="723"/>
        <end position="737"/>
    </location>
</feature>
<dbReference type="OrthoDB" id="5954824at2759"/>
<dbReference type="RefSeq" id="XP_041153059.1">
    <property type="nucleotide sequence ID" value="XM_041304487.1"/>
</dbReference>
<feature type="compositionally biased region" description="Polar residues" evidence="3">
    <location>
        <begin position="215"/>
        <end position="236"/>
    </location>
</feature>
<dbReference type="InterPro" id="IPR036390">
    <property type="entry name" value="WH_DNA-bd_sf"/>
</dbReference>
<evidence type="ECO:0000259" key="4">
    <source>
        <dbReference type="PROSITE" id="PS50039"/>
    </source>
</evidence>
<keyword evidence="2" id="KW-0539">Nucleus</keyword>
<dbReference type="EMBL" id="JABBWE010000107">
    <property type="protein sequence ID" value="KAG1785576.1"/>
    <property type="molecule type" value="Genomic_DNA"/>
</dbReference>
<keyword evidence="1 2" id="KW-0238">DNA-binding</keyword>
<proteinExistence type="predicted"/>
<feature type="region of interest" description="Disordered" evidence="3">
    <location>
        <begin position="161"/>
        <end position="236"/>
    </location>
</feature>
<keyword evidence="6" id="KW-1185">Reference proteome</keyword>
<dbReference type="CDD" id="cd00059">
    <property type="entry name" value="FH_FOX"/>
    <property type="match status" value="1"/>
</dbReference>
<feature type="region of interest" description="Disordered" evidence="3">
    <location>
        <begin position="256"/>
        <end position="276"/>
    </location>
</feature>
<feature type="compositionally biased region" description="Basic and acidic residues" evidence="3">
    <location>
        <begin position="196"/>
        <end position="206"/>
    </location>
</feature>
<feature type="compositionally biased region" description="Low complexity" evidence="3">
    <location>
        <begin position="541"/>
        <end position="556"/>
    </location>
</feature>
<dbReference type="InterPro" id="IPR050211">
    <property type="entry name" value="FOX_domain-containing"/>
</dbReference>
<dbReference type="PROSITE" id="PS50039">
    <property type="entry name" value="FORK_HEAD_3"/>
    <property type="match status" value="1"/>
</dbReference>
<organism evidence="5 6">
    <name type="scientific">Suillus plorans</name>
    <dbReference type="NCBI Taxonomy" id="116603"/>
    <lineage>
        <taxon>Eukaryota</taxon>
        <taxon>Fungi</taxon>
        <taxon>Dikarya</taxon>
        <taxon>Basidiomycota</taxon>
        <taxon>Agaricomycotina</taxon>
        <taxon>Agaricomycetes</taxon>
        <taxon>Agaricomycetidae</taxon>
        <taxon>Boletales</taxon>
        <taxon>Suillineae</taxon>
        <taxon>Suillaceae</taxon>
        <taxon>Suillus</taxon>
    </lineage>
</organism>
<dbReference type="GO" id="GO:0005634">
    <property type="term" value="C:nucleus"/>
    <property type="evidence" value="ECO:0007669"/>
    <property type="project" value="UniProtKB-SubCell"/>
</dbReference>
<feature type="compositionally biased region" description="Basic residues" evidence="3">
    <location>
        <begin position="120"/>
        <end position="129"/>
    </location>
</feature>
<feature type="compositionally biased region" description="Low complexity" evidence="3">
    <location>
        <begin position="68"/>
        <end position="87"/>
    </location>
</feature>
<sequence length="825" mass="90477">MADVEQPAKPVSPISNLLQKIGLTRDDLSRHSDQMRQFLTTQDAKSLRVFSAESADAQQSIASVLGKSRSCSHSSSNSRQNASTASQTPPPPSTPVKSEPVESAIPLRHMDSMEMILERRSRKIKRDKRGKKDKDRNAPSPSPASTAFSLDAFMQSRDLRRVPSLDQSDSSTNIASLDNLEDELPPPVTPQHHKYYRDYDTIEHPSRLKRGSYTPRDQSPTPTRHRSCSSFDQPHTSIVADTSNANFITPRRNAYYKSPLPSSSPPQSSPFATPSKPIVNLVSSPGPMGPLPDEDDYENLPYTLPPGPYSTRKPDLSYAALIGQAILSSPEHRLTLQELYDWITIVYPYYNRSEMTWMNSIRHVLSTTVCFRKVPRDRSVGRTLWAIWDCDLECFADGGFRKEFCAEIKEANKKTAPKKRAAEESASGRKTKRQKKGAAPAPAPAEPRTSSPVQETSPVFAGSALPTLVSYSQLLPLFPPHSSAHHQPYYQNCVQLPADVIFPPLPPSSSYARASSSSLLPSSAVKNSDAAQTSPIPPSSLPALTPSKSSSSPQLSSEDHLFFNLDGGMSPRIESTPPLESGITLLDTDRPNSKARLPPPKTPPKKSIGLPPVPVSPTLDRRGKSKKAKPLAKDCLPPMLPTSISHRPITPPPRPSTPPRRGGSSTVQLSPIRTPLSHKGLHMSPSASLAHYKFNLDPPPSATFRPDDGINPAVFDTENIRTPSRKRGTHGHGHHHKDTSILFPPVTPKKLVFPTHSSSAESPFRTPGSKSIFDPHDPGAILDEELARLGAKGMHESPIGLFEGRRGLLYESPNMPSPGKWARWF</sequence>
<evidence type="ECO:0000256" key="3">
    <source>
        <dbReference type="SAM" id="MobiDB-lite"/>
    </source>
</evidence>
<dbReference type="GO" id="GO:0000978">
    <property type="term" value="F:RNA polymerase II cis-regulatory region sequence-specific DNA binding"/>
    <property type="evidence" value="ECO:0007669"/>
    <property type="project" value="TreeGrafter"/>
</dbReference>
<feature type="compositionally biased region" description="Polar residues" evidence="3">
    <location>
        <begin position="165"/>
        <end position="176"/>
    </location>
</feature>
<gene>
    <name evidence="5" type="ORF">HD556DRAFT_1421345</name>
</gene>
<accession>A0A9P7ACK4</accession>
<comment type="subcellular location">
    <subcellularLocation>
        <location evidence="2">Nucleus</location>
    </subcellularLocation>
</comment>
<dbReference type="PANTHER" id="PTHR11829:SF343">
    <property type="entry name" value="FORK-HEAD DOMAIN-CONTAINING PROTEIN"/>
    <property type="match status" value="1"/>
</dbReference>
<feature type="region of interest" description="Disordered" evidence="3">
    <location>
        <begin position="415"/>
        <end position="457"/>
    </location>
</feature>
<dbReference type="SMART" id="SM00339">
    <property type="entry name" value="FH"/>
    <property type="match status" value="1"/>
</dbReference>
<dbReference type="InterPro" id="IPR001766">
    <property type="entry name" value="Fork_head_dom"/>
</dbReference>
<reference evidence="5" key="1">
    <citation type="journal article" date="2020" name="New Phytol.">
        <title>Comparative genomics reveals dynamic genome evolution in host specialist ectomycorrhizal fungi.</title>
        <authorList>
            <person name="Lofgren L.A."/>
            <person name="Nguyen N.H."/>
            <person name="Vilgalys R."/>
            <person name="Ruytinx J."/>
            <person name="Liao H.L."/>
            <person name="Branco S."/>
            <person name="Kuo A."/>
            <person name="LaButti K."/>
            <person name="Lipzen A."/>
            <person name="Andreopoulos W."/>
            <person name="Pangilinan J."/>
            <person name="Riley R."/>
            <person name="Hundley H."/>
            <person name="Na H."/>
            <person name="Barry K."/>
            <person name="Grigoriev I.V."/>
            <person name="Stajich J.E."/>
            <person name="Kennedy P.G."/>
        </authorList>
    </citation>
    <scope>NUCLEOTIDE SEQUENCE</scope>
    <source>
        <strain evidence="5">S12</strain>
    </source>
</reference>
<feature type="compositionally biased region" description="Pro residues" evidence="3">
    <location>
        <begin position="649"/>
        <end position="658"/>
    </location>
</feature>
<dbReference type="PANTHER" id="PTHR11829">
    <property type="entry name" value="FORKHEAD BOX PROTEIN"/>
    <property type="match status" value="1"/>
</dbReference>
<name>A0A9P7ACK4_9AGAM</name>
<feature type="domain" description="Fork-head" evidence="4">
    <location>
        <begin position="313"/>
        <end position="402"/>
    </location>
</feature>
<feature type="compositionally biased region" description="Polar residues" evidence="3">
    <location>
        <begin position="448"/>
        <end position="457"/>
    </location>
</feature>
<dbReference type="InterPro" id="IPR036388">
    <property type="entry name" value="WH-like_DNA-bd_sf"/>
</dbReference>
<feature type="region of interest" description="Disordered" evidence="3">
    <location>
        <begin position="523"/>
        <end position="671"/>
    </location>
</feature>